<dbReference type="InterPro" id="IPR006059">
    <property type="entry name" value="SBP"/>
</dbReference>
<evidence type="ECO:0000313" key="3">
    <source>
        <dbReference type="Proteomes" id="UP001183585"/>
    </source>
</evidence>
<comment type="caution">
    <text evidence="2">The sequence shown here is derived from an EMBL/GenBank/DDBJ whole genome shotgun (WGS) entry which is preliminary data.</text>
</comment>
<feature type="signal peptide" evidence="1">
    <location>
        <begin position="1"/>
        <end position="28"/>
    </location>
</feature>
<dbReference type="PROSITE" id="PS51257">
    <property type="entry name" value="PROKAR_LIPOPROTEIN"/>
    <property type="match status" value="1"/>
</dbReference>
<gene>
    <name evidence="2" type="ORF">J2S48_002364</name>
</gene>
<reference evidence="2 3" key="1">
    <citation type="submission" date="2023-07" db="EMBL/GenBank/DDBJ databases">
        <title>Sequencing the genomes of 1000 actinobacteria strains.</title>
        <authorList>
            <person name="Klenk H.-P."/>
        </authorList>
    </citation>
    <scope>NUCLEOTIDE SEQUENCE [LARGE SCALE GENOMIC DNA]</scope>
    <source>
        <strain evidence="2 3">DSM 45554</strain>
    </source>
</reference>
<evidence type="ECO:0000313" key="2">
    <source>
        <dbReference type="EMBL" id="MDR7382849.1"/>
    </source>
</evidence>
<name>A0ABU2CNC9_9MICO</name>
<dbReference type="RefSeq" id="WP_274991618.1">
    <property type="nucleotide sequence ID" value="NZ_JAJQQP010000001.1"/>
</dbReference>
<dbReference type="SUPFAM" id="SSF53850">
    <property type="entry name" value="Periplasmic binding protein-like II"/>
    <property type="match status" value="1"/>
</dbReference>
<accession>A0ABU2CNC9</accession>
<dbReference type="EMBL" id="JAVDYE010000001">
    <property type="protein sequence ID" value="MDR7382849.1"/>
    <property type="molecule type" value="Genomic_DNA"/>
</dbReference>
<dbReference type="PANTHER" id="PTHR43649">
    <property type="entry name" value="ARABINOSE-BINDING PROTEIN-RELATED"/>
    <property type="match status" value="1"/>
</dbReference>
<keyword evidence="2" id="KW-0813">Transport</keyword>
<dbReference type="PANTHER" id="PTHR43649:SF30">
    <property type="entry name" value="ABC TRANSPORTER SUBSTRATE-BINDING PROTEIN"/>
    <property type="match status" value="1"/>
</dbReference>
<dbReference type="InterPro" id="IPR050490">
    <property type="entry name" value="Bact_solute-bd_prot1"/>
</dbReference>
<protein>
    <submittedName>
        <fullName evidence="2">Multiple sugar transport system substrate-binding protein</fullName>
    </submittedName>
</protein>
<keyword evidence="2" id="KW-0762">Sugar transport</keyword>
<sequence length="432" mass="45700">MIRTDARSARALIAAAAVLPLVVTGCSAGDTGGGDETVVLDFAWWGDTTRAERYEEAVTLFEEQHPGVEVRTNFAAWGDYWSARNTEAASGSLPDVIQMDLAYLAEYGQSGRIAPLDEHVGEQIDTSALPEGLVEATQLDGQTFAIPTSTNTLATIVNTDLLGELGVEPPEGDLTWDEYDAFLADVAEAGADQDPVVHGSVDYTQALWLFQIWLGQQGKALFDEDGALGFTKDDLAAWWGRAAPLHEDGAFLPAERLDQLEGVDAIGAQETAADISWDNFLVRFSEGSGGADLEMLPLPADDPEQRGLFLKPSLMLSMAAGSEHPEEAAALIDFITNDPEVGEIFGISRGVPASSTALDGFEPEGLDAQVVEYEAALEPHLTGSAPPPVAGFGTVETAFTRVNGDLAHGAVGLDEAVDQFFTEAEAALAAGS</sequence>
<dbReference type="Gene3D" id="3.40.190.10">
    <property type="entry name" value="Periplasmic binding protein-like II"/>
    <property type="match status" value="2"/>
</dbReference>
<organism evidence="2 3">
    <name type="scientific">Promicromonospora iranensis</name>
    <dbReference type="NCBI Taxonomy" id="1105144"/>
    <lineage>
        <taxon>Bacteria</taxon>
        <taxon>Bacillati</taxon>
        <taxon>Actinomycetota</taxon>
        <taxon>Actinomycetes</taxon>
        <taxon>Micrococcales</taxon>
        <taxon>Promicromonosporaceae</taxon>
        <taxon>Promicromonospora</taxon>
    </lineage>
</organism>
<keyword evidence="1" id="KW-0732">Signal</keyword>
<feature type="chain" id="PRO_5046628840" evidence="1">
    <location>
        <begin position="29"/>
        <end position="432"/>
    </location>
</feature>
<dbReference type="Proteomes" id="UP001183585">
    <property type="component" value="Unassembled WGS sequence"/>
</dbReference>
<keyword evidence="3" id="KW-1185">Reference proteome</keyword>
<evidence type="ECO:0000256" key="1">
    <source>
        <dbReference type="SAM" id="SignalP"/>
    </source>
</evidence>
<proteinExistence type="predicted"/>
<dbReference type="Pfam" id="PF01547">
    <property type="entry name" value="SBP_bac_1"/>
    <property type="match status" value="1"/>
</dbReference>